<evidence type="ECO:0000256" key="6">
    <source>
        <dbReference type="ARBA" id="ARBA00022777"/>
    </source>
</evidence>
<keyword evidence="8" id="KW-0902">Two-component regulatory system</keyword>
<evidence type="ECO:0000259" key="10">
    <source>
        <dbReference type="PROSITE" id="PS50109"/>
    </source>
</evidence>
<evidence type="ECO:0000256" key="9">
    <source>
        <dbReference type="SAM" id="Phobius"/>
    </source>
</evidence>
<dbReference type="Pfam" id="PF07494">
    <property type="entry name" value="Reg_prop"/>
    <property type="match status" value="1"/>
</dbReference>
<dbReference type="InterPro" id="IPR011110">
    <property type="entry name" value="Reg_prop"/>
</dbReference>
<evidence type="ECO:0000256" key="4">
    <source>
        <dbReference type="ARBA" id="ARBA00022679"/>
    </source>
</evidence>
<keyword evidence="9" id="KW-0812">Transmembrane</keyword>
<dbReference type="Gene3D" id="2.130.10.10">
    <property type="entry name" value="YVTN repeat-like/Quinoprotein amine dehydrogenase"/>
    <property type="match status" value="2"/>
</dbReference>
<evidence type="ECO:0000256" key="2">
    <source>
        <dbReference type="ARBA" id="ARBA00012438"/>
    </source>
</evidence>
<dbReference type="PROSITE" id="PS50109">
    <property type="entry name" value="HIS_KIN"/>
    <property type="match status" value="1"/>
</dbReference>
<dbReference type="GO" id="GO:0005524">
    <property type="term" value="F:ATP binding"/>
    <property type="evidence" value="ECO:0007669"/>
    <property type="project" value="UniProtKB-KW"/>
</dbReference>
<dbReference type="Proteomes" id="UP000192796">
    <property type="component" value="Unassembled WGS sequence"/>
</dbReference>
<accession>A0A1V9G1K8</accession>
<dbReference type="InterPro" id="IPR005467">
    <property type="entry name" value="His_kinase_dom"/>
</dbReference>
<reference evidence="11 12" key="1">
    <citation type="submission" date="2016-03" db="EMBL/GenBank/DDBJ databases">
        <title>Niastella vici sp. nov., isolated from farmland soil.</title>
        <authorList>
            <person name="Chen L."/>
            <person name="Wang D."/>
            <person name="Yang S."/>
            <person name="Wang G."/>
        </authorList>
    </citation>
    <scope>NUCLEOTIDE SEQUENCE [LARGE SCALE GENOMIC DNA]</scope>
    <source>
        <strain evidence="11 12">DJ57</strain>
    </source>
</reference>
<keyword evidence="3" id="KW-0597">Phosphoprotein</keyword>
<keyword evidence="12" id="KW-1185">Reference proteome</keyword>
<dbReference type="Pfam" id="PF07730">
    <property type="entry name" value="HisKA_3"/>
    <property type="match status" value="1"/>
</dbReference>
<name>A0A1V9G1K8_9BACT</name>
<dbReference type="SUPFAM" id="SSF101898">
    <property type="entry name" value="NHL repeat"/>
    <property type="match status" value="1"/>
</dbReference>
<evidence type="ECO:0000256" key="7">
    <source>
        <dbReference type="ARBA" id="ARBA00022840"/>
    </source>
</evidence>
<dbReference type="InterPro" id="IPR003594">
    <property type="entry name" value="HATPase_dom"/>
</dbReference>
<evidence type="ECO:0000313" key="11">
    <source>
        <dbReference type="EMBL" id="OQP64470.1"/>
    </source>
</evidence>
<feature type="domain" description="Histidine kinase" evidence="10">
    <location>
        <begin position="799"/>
        <end position="983"/>
    </location>
</feature>
<dbReference type="Pfam" id="PF07495">
    <property type="entry name" value="Y_Y_Y"/>
    <property type="match status" value="1"/>
</dbReference>
<dbReference type="PANTHER" id="PTHR24421">
    <property type="entry name" value="NITRATE/NITRITE SENSOR PROTEIN NARX-RELATED"/>
    <property type="match status" value="1"/>
</dbReference>
<protein>
    <recommendedName>
        <fullName evidence="2">histidine kinase</fullName>
        <ecNumber evidence="2">2.7.13.3</ecNumber>
    </recommendedName>
</protein>
<comment type="caution">
    <text evidence="11">The sequence shown here is derived from an EMBL/GenBank/DDBJ whole genome shotgun (WGS) entry which is preliminary data.</text>
</comment>
<evidence type="ECO:0000256" key="5">
    <source>
        <dbReference type="ARBA" id="ARBA00022741"/>
    </source>
</evidence>
<dbReference type="InterPro" id="IPR011047">
    <property type="entry name" value="Quinoprotein_ADH-like_sf"/>
</dbReference>
<comment type="catalytic activity">
    <reaction evidence="1">
        <text>ATP + protein L-histidine = ADP + protein N-phospho-L-histidine.</text>
        <dbReference type="EC" id="2.7.13.3"/>
    </reaction>
</comment>
<dbReference type="InterPro" id="IPR013783">
    <property type="entry name" value="Ig-like_fold"/>
</dbReference>
<dbReference type="PANTHER" id="PTHR24421:SF10">
    <property type="entry name" value="NITRATE_NITRITE SENSOR PROTEIN NARQ"/>
    <property type="match status" value="1"/>
</dbReference>
<dbReference type="CDD" id="cd16917">
    <property type="entry name" value="HATPase_UhpB-NarQ-NarX-like"/>
    <property type="match status" value="1"/>
</dbReference>
<evidence type="ECO:0000313" key="12">
    <source>
        <dbReference type="Proteomes" id="UP000192796"/>
    </source>
</evidence>
<gene>
    <name evidence="11" type="ORF">A3860_21110</name>
</gene>
<keyword evidence="9" id="KW-0472">Membrane</keyword>
<dbReference type="InterPro" id="IPR036890">
    <property type="entry name" value="HATPase_C_sf"/>
</dbReference>
<dbReference type="InterPro" id="IPR050482">
    <property type="entry name" value="Sensor_HK_TwoCompSys"/>
</dbReference>
<dbReference type="GO" id="GO:0046983">
    <property type="term" value="F:protein dimerization activity"/>
    <property type="evidence" value="ECO:0007669"/>
    <property type="project" value="InterPro"/>
</dbReference>
<proteinExistence type="predicted"/>
<dbReference type="Gene3D" id="2.60.40.10">
    <property type="entry name" value="Immunoglobulins"/>
    <property type="match status" value="1"/>
</dbReference>
<evidence type="ECO:0000256" key="3">
    <source>
        <dbReference type="ARBA" id="ARBA00022553"/>
    </source>
</evidence>
<dbReference type="EC" id="2.7.13.3" evidence="2"/>
<organism evidence="11 12">
    <name type="scientific">Niastella vici</name>
    <dbReference type="NCBI Taxonomy" id="1703345"/>
    <lineage>
        <taxon>Bacteria</taxon>
        <taxon>Pseudomonadati</taxon>
        <taxon>Bacteroidota</taxon>
        <taxon>Chitinophagia</taxon>
        <taxon>Chitinophagales</taxon>
        <taxon>Chitinophagaceae</taxon>
        <taxon>Niastella</taxon>
    </lineage>
</organism>
<evidence type="ECO:0000256" key="8">
    <source>
        <dbReference type="ARBA" id="ARBA00023012"/>
    </source>
</evidence>
<dbReference type="Pfam" id="PF02518">
    <property type="entry name" value="HATPase_c"/>
    <property type="match status" value="1"/>
</dbReference>
<dbReference type="GO" id="GO:0016020">
    <property type="term" value="C:membrane"/>
    <property type="evidence" value="ECO:0007669"/>
    <property type="project" value="InterPro"/>
</dbReference>
<dbReference type="InterPro" id="IPR015943">
    <property type="entry name" value="WD40/YVTN_repeat-like_dom_sf"/>
</dbReference>
<dbReference type="STRING" id="1703345.A3860_21110"/>
<dbReference type="GO" id="GO:0000155">
    <property type="term" value="F:phosphorelay sensor kinase activity"/>
    <property type="evidence" value="ECO:0007669"/>
    <property type="project" value="InterPro"/>
</dbReference>
<sequence length="983" mass="111983">MTLVCLLPLSAASQGKSMYDITQVHIPGINIRCITEDRNGFLWIGTQDDLIRFDSRSFKLYNKGRDSKTSIGGSDIRDITESTDGIWVTSTQGGLDKINKTTSNPVLHISQSRFPQLGSRTITSLLHLDTILYIGTEKGLYSYHLATNKIREILLVGTGVVPYIDKLASSKNHLIVAIRNWGCLSYDLKTGKIADSCLTTTHDQTKHHRFYAMAREANNQWLLGTSKGINRLTINENGRLRFQQTPFPFAKDGLNTDVYALDIDKSNNIWFSNENNLFKIEAGANRYDVIQNARETSVSFLSNVYKIYCDKAGNLWLCCQIGLFFLKNAPAAMLTYHQSNNSITKIPHAYYLQPVNDSIVLVTAENGLYKVNTNIRHIEAIDETQAYDFVFFDPYKKLLVSNKTGLKQLQGHSLIPIQKVYPEFRPFADYTINSAVKINNTHIVMGTENNNGILIWNFVDHTVENITVQSKQMQLDNNSIQTIYKIRENIFCVLTESSLIYMDYTTKTSKRIHFYRSTSNEEYALFFDMCRIRNTYYLSSYGNGVLVLDTNFHIKNVISTERGLSNNGVYKLLPWKDSLLFMTTNLGLNVLQVKTNSIRHYYKSDGLHGDVFEETSGNIWENRIYAGGPDGFTMIYPDHLDANPSPPLLYINNLTIDLPNNNNIDTINTEATHFSIPADALQTNIYFSGINYINPERTSYVYKISELHTNWVNLGTRNFITLMGISPGTYHLQVKAFNEDEVSGELKELTLVFLPRWYQTWWFKLLLILLTIGGLYGTYRIRIYQLKQVQNFRNKLASDLHDDLGSTMNSVKVYASLALMEKQSDKYLYKVKETVQEAITGIRDMIWVLDDQKDTMEHLLARVNSFGKPLCEANGISFKQQCSDEARDHKLGQEERRNLYMIQKEAINNAIKYAAGTQITIDIIVRRSKPEIIIKDDGKGFDPAQSNEGNGLKNMARRVKEIKYTVRINSAPGKGTSIHLQKA</sequence>
<dbReference type="InterPro" id="IPR011712">
    <property type="entry name" value="Sig_transdc_His_kin_sub3_dim/P"/>
</dbReference>
<keyword evidence="4" id="KW-0808">Transferase</keyword>
<keyword evidence="5" id="KW-0547">Nucleotide-binding</keyword>
<evidence type="ECO:0000256" key="1">
    <source>
        <dbReference type="ARBA" id="ARBA00000085"/>
    </source>
</evidence>
<dbReference type="EMBL" id="LVYD01000042">
    <property type="protein sequence ID" value="OQP64470.1"/>
    <property type="molecule type" value="Genomic_DNA"/>
</dbReference>
<keyword evidence="6" id="KW-0418">Kinase</keyword>
<keyword evidence="7" id="KW-0067">ATP-binding</keyword>
<keyword evidence="9" id="KW-1133">Transmembrane helix</keyword>
<dbReference type="AlphaFoldDB" id="A0A1V9G1K8"/>
<dbReference type="Gene3D" id="3.30.565.10">
    <property type="entry name" value="Histidine kinase-like ATPase, C-terminal domain"/>
    <property type="match status" value="1"/>
</dbReference>
<dbReference type="Gene3D" id="1.20.5.1930">
    <property type="match status" value="1"/>
</dbReference>
<feature type="transmembrane region" description="Helical" evidence="9">
    <location>
        <begin position="761"/>
        <end position="779"/>
    </location>
</feature>
<dbReference type="SUPFAM" id="SSF55874">
    <property type="entry name" value="ATPase domain of HSP90 chaperone/DNA topoisomerase II/histidine kinase"/>
    <property type="match status" value="1"/>
</dbReference>
<dbReference type="SUPFAM" id="SSF50998">
    <property type="entry name" value="Quinoprotein alcohol dehydrogenase-like"/>
    <property type="match status" value="1"/>
</dbReference>
<dbReference type="InterPro" id="IPR011123">
    <property type="entry name" value="Y_Y_Y"/>
</dbReference>